<dbReference type="RefSeq" id="WP_027639946.1">
    <property type="nucleotide sequence ID" value="NZ_BAAACD010000011.1"/>
</dbReference>
<organism evidence="1 2">
    <name type="scientific">Clostridium cadaveris</name>
    <dbReference type="NCBI Taxonomy" id="1529"/>
    <lineage>
        <taxon>Bacteria</taxon>
        <taxon>Bacillati</taxon>
        <taxon>Bacillota</taxon>
        <taxon>Clostridia</taxon>
        <taxon>Eubacteriales</taxon>
        <taxon>Clostridiaceae</taxon>
        <taxon>Clostridium</taxon>
    </lineage>
</organism>
<dbReference type="eggNOG" id="COG1073">
    <property type="taxonomic scope" value="Bacteria"/>
</dbReference>
<protein>
    <recommendedName>
        <fullName evidence="3">Alpha/beta hydrolase</fullName>
    </recommendedName>
</protein>
<dbReference type="InterPro" id="IPR017018">
    <property type="entry name" value="UCP033634"/>
</dbReference>
<keyword evidence="2" id="KW-1185">Reference proteome</keyword>
<reference evidence="1 2" key="1">
    <citation type="submission" date="2016-10" db="EMBL/GenBank/DDBJ databases">
        <authorList>
            <person name="de Groot N.N."/>
        </authorList>
    </citation>
    <scope>NUCLEOTIDE SEQUENCE [LARGE SCALE GENOMIC DNA]</scope>
    <source>
        <strain evidence="1 2">NLAE-zl-G419</strain>
    </source>
</reference>
<dbReference type="OrthoDB" id="1908495at2"/>
<evidence type="ECO:0008006" key="3">
    <source>
        <dbReference type="Google" id="ProtNLM"/>
    </source>
</evidence>
<dbReference type="STRING" id="1529.SAMN04487885_11265"/>
<name>A0A1I2M191_9CLOT</name>
<dbReference type="Proteomes" id="UP000182135">
    <property type="component" value="Unassembled WGS sequence"/>
</dbReference>
<gene>
    <name evidence="1" type="ORF">SAMN04487885_11265</name>
</gene>
<dbReference type="InterPro" id="IPR029058">
    <property type="entry name" value="AB_hydrolase_fold"/>
</dbReference>
<dbReference type="ESTHER" id="9clot-a0a1i2m191">
    <property type="family name" value="UCP033634"/>
</dbReference>
<evidence type="ECO:0000313" key="1">
    <source>
        <dbReference type="EMBL" id="SFF84479.1"/>
    </source>
</evidence>
<dbReference type="SUPFAM" id="SSF53474">
    <property type="entry name" value="alpha/beta-Hydrolases"/>
    <property type="match status" value="1"/>
</dbReference>
<dbReference type="AlphaFoldDB" id="A0A1I2M191"/>
<proteinExistence type="predicted"/>
<evidence type="ECO:0000313" key="2">
    <source>
        <dbReference type="Proteomes" id="UP000182135"/>
    </source>
</evidence>
<dbReference type="EMBL" id="FOOE01000012">
    <property type="protein sequence ID" value="SFF84479.1"/>
    <property type="molecule type" value="Genomic_DNA"/>
</dbReference>
<dbReference type="PIRSF" id="PIRSF033634">
    <property type="entry name" value="UCP033634"/>
    <property type="match status" value="1"/>
</dbReference>
<sequence length="205" mass="23100">MNNKLTKSYWGVESNGKFTDNNSKTLSIILPGIGYLLDKSYLDYSKQLCLQMGYDVLEIEYGFHITRAKFDPSKEFDILVSETINVIERSIIKDYDNIIIIGKSIGTCVQIMVNKHFRDKITKNIYISPIDKTVSLGITTNSLIITGSADPLLNSNNLTNIKETNGSNLLFIENANHALDIKDDVIKTIDALKEVLQAEKDFLEK</sequence>
<dbReference type="Gene3D" id="3.40.50.1820">
    <property type="entry name" value="alpha/beta hydrolase"/>
    <property type="match status" value="1"/>
</dbReference>
<accession>A0A1I2M191</accession>